<dbReference type="InterPro" id="IPR000651">
    <property type="entry name" value="Ras-like_Gua-exchang_fac_N"/>
</dbReference>
<dbReference type="CDD" id="cd06224">
    <property type="entry name" value="REM"/>
    <property type="match status" value="1"/>
</dbReference>
<dbReference type="SMART" id="SM00147">
    <property type="entry name" value="RasGEF"/>
    <property type="match status" value="1"/>
</dbReference>
<dbReference type="InterPro" id="IPR019804">
    <property type="entry name" value="Ras_G-nucl-exch_fac_CS"/>
</dbReference>
<dbReference type="InterPro" id="IPR008937">
    <property type="entry name" value="Ras-like_GEF"/>
</dbReference>
<dbReference type="PROSITE" id="PS00720">
    <property type="entry name" value="RASGEF"/>
    <property type="match status" value="1"/>
</dbReference>
<evidence type="ECO:0000256" key="3">
    <source>
        <dbReference type="SAM" id="MobiDB-lite"/>
    </source>
</evidence>
<feature type="domain" description="Ras-GEF" evidence="4">
    <location>
        <begin position="759"/>
        <end position="991"/>
    </location>
</feature>
<evidence type="ECO:0000313" key="6">
    <source>
        <dbReference type="EMBL" id="GMR60497.1"/>
    </source>
</evidence>
<evidence type="ECO:0000256" key="2">
    <source>
        <dbReference type="PROSITE-ProRule" id="PRU00168"/>
    </source>
</evidence>
<comment type="caution">
    <text evidence="6">The sequence shown here is derived from an EMBL/GenBank/DDBJ whole genome shotgun (WGS) entry which is preliminary data.</text>
</comment>
<feature type="non-terminal residue" evidence="6">
    <location>
        <position position="1"/>
    </location>
</feature>
<dbReference type="PROSITE" id="PS50212">
    <property type="entry name" value="RASGEF_NTER"/>
    <property type="match status" value="1"/>
</dbReference>
<sequence>LIAVDYSPKNGHHLFDQNRLRRTRSLGLLQLLSPRRSAPGPSTHLSDNMVEEPSSVFCSDQPSFASKLRGAFSRGIRQSESFHGKPSMFGSPSKHNMGKINEAEVGLRYLRELVRTERIDMIPACSSSIFESISSRISYETPDLKEALLNFLQWSDHFCIYENGKEVIKKKEEANGIIDAVERALRGIPSRPSTARSGSASSRGLSPPVLRPKGRAPQLSERGLSLQNNRRIVQDQSLDDLMRQLNLRQVAKFEPIFPDVDADSDDDVESVTVRERKEERAEKHGEKTCEEEVEKLPDGSEIRRTKTRTVNMQQSSKHVTISSRGGGLPEKTQRFVDGTHDYDEDEDFTKTSSRDFFNRFNQMRRDPFAEKPSLSFDSNEPMQTTKKKTIEKTSEVLQSVEENKKKNGKMITDNAAHQKDTTELKATQIETYKGDKLLDRTGDGSYEEATIVGVGRPNTLEEGTPRKHVVEYVQTFGTKNNTAEDFFRGCTLNSYIVLNDNLRIHEEQFRKKISFEFSSSGASATPEFSKLNDLLQATDFVNLKMPTKYAIMEDLETCEADAMQPKNVAYPEKPQLTGDIAVLQSFDASEYLVRHPSDSSHRPDEVRGGPKDALLVFCTQSSSLLYQEAFIAAYRSFMPSDEVIQKLITRYLYMETKNEGDSIKHSHMTFSLLVRITDELCANEIDDNLIRSITAFVYHLIRQDNINLARILRKRLLDRIDRLNICKQAAPPLLVLAQGTQRKKYSFFRTRADTIYDFKSSVLAQQITMLDAHLFEKIEPPELLWWAEEQNEKKSPNLAKFTEHFNKISYWVRTLIITRKDQKDRERMANKLIKIMKQLRRIGNLHSYLAILSALESGPIRRLDWSKSIVEQLSNHSEIMDSTFSFKKYRTLLTETAPPCIPYFGLVLQDLTFVHVGNQQYLTKDQVGDRENLINYNKIWQQYAVLDSMRKFRLWSYTFDKDERILRLLNNFDKHLNEEETWQLSEQIKPRNWGKTA</sequence>
<organism evidence="6 7">
    <name type="scientific">Pristionchus mayeri</name>
    <dbReference type="NCBI Taxonomy" id="1317129"/>
    <lineage>
        <taxon>Eukaryota</taxon>
        <taxon>Metazoa</taxon>
        <taxon>Ecdysozoa</taxon>
        <taxon>Nematoda</taxon>
        <taxon>Chromadorea</taxon>
        <taxon>Rhabditida</taxon>
        <taxon>Rhabditina</taxon>
        <taxon>Diplogasteromorpha</taxon>
        <taxon>Diplogasteroidea</taxon>
        <taxon>Neodiplogasteridae</taxon>
        <taxon>Pristionchus</taxon>
    </lineage>
</organism>
<gene>
    <name evidence="6" type="ORF">PMAYCL1PPCAC_30692</name>
</gene>
<dbReference type="Gene3D" id="1.10.840.10">
    <property type="entry name" value="Ras guanine-nucleotide exchange factors catalytic domain"/>
    <property type="match status" value="1"/>
</dbReference>
<protein>
    <submittedName>
        <fullName evidence="6">Uncharacterized protein</fullName>
    </submittedName>
</protein>
<dbReference type="SUPFAM" id="SSF48366">
    <property type="entry name" value="Ras GEF"/>
    <property type="match status" value="1"/>
</dbReference>
<feature type="compositionally biased region" description="Basic and acidic residues" evidence="3">
    <location>
        <begin position="272"/>
        <end position="288"/>
    </location>
</feature>
<accession>A0AAN5DDD2</accession>
<feature type="region of interest" description="Disordered" evidence="3">
    <location>
        <begin position="308"/>
        <end position="334"/>
    </location>
</feature>
<dbReference type="InterPro" id="IPR001895">
    <property type="entry name" value="RASGEF_cat_dom"/>
</dbReference>
<feature type="compositionally biased region" description="Polar residues" evidence="3">
    <location>
        <begin position="308"/>
        <end position="323"/>
    </location>
</feature>
<dbReference type="EMBL" id="BTRK01000006">
    <property type="protein sequence ID" value="GMR60497.1"/>
    <property type="molecule type" value="Genomic_DNA"/>
</dbReference>
<feature type="compositionally biased region" description="Low complexity" evidence="3">
    <location>
        <begin position="189"/>
        <end position="208"/>
    </location>
</feature>
<dbReference type="InterPro" id="IPR023578">
    <property type="entry name" value="Ras_GEF_dom_sf"/>
</dbReference>
<dbReference type="AlphaFoldDB" id="A0AAN5DDD2"/>
<dbReference type="PANTHER" id="PTHR23113:SF224">
    <property type="entry name" value="RAP GUANINE NUCLEOTIDE EXCHANGE FACTOR 1"/>
    <property type="match status" value="1"/>
</dbReference>
<evidence type="ECO:0000256" key="1">
    <source>
        <dbReference type="ARBA" id="ARBA00022658"/>
    </source>
</evidence>
<reference evidence="7" key="1">
    <citation type="submission" date="2022-10" db="EMBL/GenBank/DDBJ databases">
        <title>Genome assembly of Pristionchus species.</title>
        <authorList>
            <person name="Yoshida K."/>
            <person name="Sommer R.J."/>
        </authorList>
    </citation>
    <scope>NUCLEOTIDE SEQUENCE [LARGE SCALE GENOMIC DNA]</scope>
    <source>
        <strain evidence="7">RS5460</strain>
    </source>
</reference>
<proteinExistence type="predicted"/>
<dbReference type="Gene3D" id="1.20.870.10">
    <property type="entry name" value="Son of sevenless (SoS) protein Chain: S domain 1"/>
    <property type="match status" value="1"/>
</dbReference>
<dbReference type="GO" id="GO:0005886">
    <property type="term" value="C:plasma membrane"/>
    <property type="evidence" value="ECO:0007669"/>
    <property type="project" value="TreeGrafter"/>
</dbReference>
<keyword evidence="1 2" id="KW-0344">Guanine-nucleotide releasing factor</keyword>
<dbReference type="GO" id="GO:0007265">
    <property type="term" value="P:Ras protein signal transduction"/>
    <property type="evidence" value="ECO:0007669"/>
    <property type="project" value="TreeGrafter"/>
</dbReference>
<feature type="region of interest" description="Disordered" evidence="3">
    <location>
        <begin position="267"/>
        <end position="288"/>
    </location>
</feature>
<dbReference type="PANTHER" id="PTHR23113">
    <property type="entry name" value="GUANINE NUCLEOTIDE EXCHANGE FACTOR"/>
    <property type="match status" value="1"/>
</dbReference>
<evidence type="ECO:0000259" key="5">
    <source>
        <dbReference type="PROSITE" id="PS50212"/>
    </source>
</evidence>
<keyword evidence="7" id="KW-1185">Reference proteome</keyword>
<dbReference type="Pfam" id="PF00617">
    <property type="entry name" value="RasGEF"/>
    <property type="match status" value="1"/>
</dbReference>
<feature type="region of interest" description="Disordered" evidence="3">
    <location>
        <begin position="188"/>
        <end position="223"/>
    </location>
</feature>
<dbReference type="Proteomes" id="UP001328107">
    <property type="component" value="Unassembled WGS sequence"/>
</dbReference>
<evidence type="ECO:0000259" key="4">
    <source>
        <dbReference type="PROSITE" id="PS50009"/>
    </source>
</evidence>
<dbReference type="PROSITE" id="PS50009">
    <property type="entry name" value="RASGEF_CAT"/>
    <property type="match status" value="1"/>
</dbReference>
<feature type="domain" description="N-terminal Ras-GEF" evidence="5">
    <location>
        <begin position="602"/>
        <end position="724"/>
    </location>
</feature>
<name>A0AAN5DDD2_9BILA</name>
<dbReference type="CDD" id="cd00155">
    <property type="entry name" value="RasGEF"/>
    <property type="match status" value="1"/>
</dbReference>
<evidence type="ECO:0000313" key="7">
    <source>
        <dbReference type="Proteomes" id="UP001328107"/>
    </source>
</evidence>
<dbReference type="InterPro" id="IPR036964">
    <property type="entry name" value="RASGEF_cat_dom_sf"/>
</dbReference>
<dbReference type="GO" id="GO:0005085">
    <property type="term" value="F:guanyl-nucleotide exchange factor activity"/>
    <property type="evidence" value="ECO:0007669"/>
    <property type="project" value="UniProtKB-KW"/>
</dbReference>